<evidence type="ECO:0000313" key="8">
    <source>
        <dbReference type="EMBL" id="BCO09995.1"/>
    </source>
</evidence>
<dbReference type="GO" id="GO:0031564">
    <property type="term" value="P:transcription antitermination"/>
    <property type="evidence" value="ECO:0007669"/>
    <property type="project" value="UniProtKB-KW"/>
</dbReference>
<evidence type="ECO:0000313" key="9">
    <source>
        <dbReference type="Proteomes" id="UP001063350"/>
    </source>
</evidence>
<dbReference type="PANTHER" id="PTHR11078">
    <property type="entry name" value="N UTILIZATION SUBSTANCE PROTEIN B-RELATED"/>
    <property type="match status" value="1"/>
</dbReference>
<dbReference type="GO" id="GO:0005829">
    <property type="term" value="C:cytosol"/>
    <property type="evidence" value="ECO:0007669"/>
    <property type="project" value="TreeGrafter"/>
</dbReference>
<keyword evidence="5 6" id="KW-0804">Transcription</keyword>
<dbReference type="GO" id="GO:0006353">
    <property type="term" value="P:DNA-templated transcription termination"/>
    <property type="evidence" value="ECO:0007669"/>
    <property type="project" value="UniProtKB-UniRule"/>
</dbReference>
<organism evidence="8 9">
    <name type="scientific">Desulfolithobacter dissulfuricans</name>
    <dbReference type="NCBI Taxonomy" id="2795293"/>
    <lineage>
        <taxon>Bacteria</taxon>
        <taxon>Pseudomonadati</taxon>
        <taxon>Thermodesulfobacteriota</taxon>
        <taxon>Desulfobulbia</taxon>
        <taxon>Desulfobulbales</taxon>
        <taxon>Desulfobulbaceae</taxon>
        <taxon>Desulfolithobacter</taxon>
    </lineage>
</organism>
<accession>A0A915UAV8</accession>
<dbReference type="InterPro" id="IPR035926">
    <property type="entry name" value="NusB-like_sf"/>
</dbReference>
<reference evidence="8" key="1">
    <citation type="submission" date="2020-12" db="EMBL/GenBank/DDBJ databases">
        <title>Desulfobium dissulfuricans gen. nov., sp. nov., a novel mesophilic, sulfate-reducing bacterium isolated from a deep-sea hydrothermal vent.</title>
        <authorList>
            <person name="Hashimoto Y."/>
            <person name="Tame A."/>
            <person name="Sawayama S."/>
            <person name="Miyazaki J."/>
            <person name="Takai K."/>
            <person name="Nakagawa S."/>
        </authorList>
    </citation>
    <scope>NUCLEOTIDE SEQUENCE</scope>
    <source>
        <strain evidence="8">GF1</strain>
    </source>
</reference>
<feature type="domain" description="NusB/RsmB/TIM44" evidence="7">
    <location>
        <begin position="164"/>
        <end position="251"/>
    </location>
</feature>
<dbReference type="GO" id="GO:0003723">
    <property type="term" value="F:RNA binding"/>
    <property type="evidence" value="ECO:0007669"/>
    <property type="project" value="UniProtKB-UniRule"/>
</dbReference>
<sequence length="253" mass="28883">MGLRRKSREIALQFLFEHDFQGLARTAEQVDTELERFVAWSLERLVTQGIFGCCNEPEILVPELRTLVQRLQAHADIDKQGDDQPLYGELRRFCVTVSEYYSLHELDESTRLSRQMKNELRSFCHQALVLLSSPALDQCGFDVAQLVEGLDHFQGCLQSLAQLFAYVRFLGQGVCRQFEDLDQQITTHSHNWRLERMSIVDRNILRIALLEMNASDDVPTRVAINEALEIAKHYSNPDSVAFINGILDAAAAE</sequence>
<evidence type="ECO:0000256" key="1">
    <source>
        <dbReference type="ARBA" id="ARBA00005952"/>
    </source>
</evidence>
<evidence type="ECO:0000256" key="6">
    <source>
        <dbReference type="HAMAP-Rule" id="MF_00073"/>
    </source>
</evidence>
<proteinExistence type="inferred from homology"/>
<comment type="similarity">
    <text evidence="1 6">Belongs to the NusB family.</text>
</comment>
<dbReference type="Proteomes" id="UP001063350">
    <property type="component" value="Chromosome"/>
</dbReference>
<keyword evidence="4 6" id="KW-0805">Transcription regulation</keyword>
<gene>
    <name evidence="6" type="primary">nusB</name>
    <name evidence="8" type="ORF">GF1_23710</name>
</gene>
<dbReference type="AlphaFoldDB" id="A0A915UAV8"/>
<dbReference type="InterPro" id="IPR006027">
    <property type="entry name" value="NusB_RsmB_TIM44"/>
</dbReference>
<dbReference type="KEGG" id="ddu:GF1_23710"/>
<evidence type="ECO:0000256" key="4">
    <source>
        <dbReference type="ARBA" id="ARBA00023015"/>
    </source>
</evidence>
<dbReference type="InterPro" id="IPR011605">
    <property type="entry name" value="NusB_fam"/>
</dbReference>
<dbReference type="PANTHER" id="PTHR11078:SF3">
    <property type="entry name" value="ANTITERMINATION NUSB DOMAIN-CONTAINING PROTEIN"/>
    <property type="match status" value="1"/>
</dbReference>
<keyword evidence="3 6" id="KW-0694">RNA-binding</keyword>
<evidence type="ECO:0000259" key="7">
    <source>
        <dbReference type="Pfam" id="PF01029"/>
    </source>
</evidence>
<dbReference type="Pfam" id="PF01029">
    <property type="entry name" value="NusB"/>
    <property type="match status" value="1"/>
</dbReference>
<keyword evidence="2 6" id="KW-0889">Transcription antitermination</keyword>
<name>A0A915UAV8_9BACT</name>
<dbReference type="HAMAP" id="MF_00073">
    <property type="entry name" value="NusB"/>
    <property type="match status" value="1"/>
</dbReference>
<protein>
    <recommendedName>
        <fullName evidence="6">Transcription antitermination protein NusB</fullName>
    </recommendedName>
    <alternativeName>
        <fullName evidence="6">Antitermination factor NusB</fullName>
    </alternativeName>
</protein>
<comment type="function">
    <text evidence="6">Involved in transcription antitermination. Required for transcription of ribosomal RNA (rRNA) genes. Binds specifically to the boxA antiterminator sequence of the ribosomal RNA (rrn) operons.</text>
</comment>
<dbReference type="SUPFAM" id="SSF48013">
    <property type="entry name" value="NusB-like"/>
    <property type="match status" value="1"/>
</dbReference>
<dbReference type="NCBIfam" id="TIGR01951">
    <property type="entry name" value="nusB"/>
    <property type="match status" value="1"/>
</dbReference>
<evidence type="ECO:0000256" key="2">
    <source>
        <dbReference type="ARBA" id="ARBA00022814"/>
    </source>
</evidence>
<dbReference type="EMBL" id="AP024233">
    <property type="protein sequence ID" value="BCO09995.1"/>
    <property type="molecule type" value="Genomic_DNA"/>
</dbReference>
<dbReference type="RefSeq" id="WP_267926737.1">
    <property type="nucleotide sequence ID" value="NZ_AP024233.1"/>
</dbReference>
<dbReference type="Gene3D" id="1.10.940.10">
    <property type="entry name" value="NusB-like"/>
    <property type="match status" value="1"/>
</dbReference>
<evidence type="ECO:0000256" key="5">
    <source>
        <dbReference type="ARBA" id="ARBA00023163"/>
    </source>
</evidence>
<keyword evidence="9" id="KW-1185">Reference proteome</keyword>
<evidence type="ECO:0000256" key="3">
    <source>
        <dbReference type="ARBA" id="ARBA00022884"/>
    </source>
</evidence>